<accession>A0A1G2KC95</accession>
<organism evidence="8 9">
    <name type="scientific">Candidatus Sungbacteria bacterium RIFCSPHIGHO2_01_FULL_50_25</name>
    <dbReference type="NCBI Taxonomy" id="1802265"/>
    <lineage>
        <taxon>Bacteria</taxon>
        <taxon>Candidatus Sungiibacteriota</taxon>
    </lineage>
</organism>
<reference evidence="8 9" key="1">
    <citation type="journal article" date="2016" name="Nat. Commun.">
        <title>Thousands of microbial genomes shed light on interconnected biogeochemical processes in an aquifer system.</title>
        <authorList>
            <person name="Anantharaman K."/>
            <person name="Brown C.T."/>
            <person name="Hug L.A."/>
            <person name="Sharon I."/>
            <person name="Castelle C.J."/>
            <person name="Probst A.J."/>
            <person name="Thomas B.C."/>
            <person name="Singh A."/>
            <person name="Wilkins M.J."/>
            <person name="Karaoz U."/>
            <person name="Brodie E.L."/>
            <person name="Williams K.H."/>
            <person name="Hubbard S.S."/>
            <person name="Banfield J.F."/>
        </authorList>
    </citation>
    <scope>NUCLEOTIDE SEQUENCE [LARGE SCALE GENOMIC DNA]</scope>
</reference>
<dbReference type="EMBL" id="MHQD01000005">
    <property type="protein sequence ID" value="OGZ96863.1"/>
    <property type="molecule type" value="Genomic_DNA"/>
</dbReference>
<comment type="similarity">
    <text evidence="1 5">Belongs to the bacterial ribosomal protein bL17 family.</text>
</comment>
<evidence type="ECO:0000256" key="5">
    <source>
        <dbReference type="RuleBase" id="RU000660"/>
    </source>
</evidence>
<evidence type="ECO:0000313" key="9">
    <source>
        <dbReference type="Proteomes" id="UP000178574"/>
    </source>
</evidence>
<evidence type="ECO:0000256" key="7">
    <source>
        <dbReference type="SAM" id="MobiDB-lite"/>
    </source>
</evidence>
<evidence type="ECO:0000256" key="1">
    <source>
        <dbReference type="ARBA" id="ARBA00008777"/>
    </source>
</evidence>
<protein>
    <recommendedName>
        <fullName evidence="4 6">50S ribosomal protein L17</fullName>
    </recommendedName>
</protein>
<dbReference type="GO" id="GO:0022625">
    <property type="term" value="C:cytosolic large ribosomal subunit"/>
    <property type="evidence" value="ECO:0007669"/>
    <property type="project" value="TreeGrafter"/>
</dbReference>
<dbReference type="Pfam" id="PF01196">
    <property type="entry name" value="Ribosomal_L17"/>
    <property type="match status" value="1"/>
</dbReference>
<dbReference type="InterPro" id="IPR036373">
    <property type="entry name" value="Ribosomal_bL17_sf"/>
</dbReference>
<dbReference type="InterPro" id="IPR000456">
    <property type="entry name" value="Ribosomal_bL17"/>
</dbReference>
<sequence>MRHRKKGRKFGRERNIRRALMKSLAVSFFTKGRIETTEAKAKELRPFVERLISFGKNPTVAHRRIIAARVSPAITNAIIRMGEKMKSRNGGYTRVIKAGPRKSDSSQRAIIEAVE</sequence>
<evidence type="ECO:0000256" key="2">
    <source>
        <dbReference type="ARBA" id="ARBA00022980"/>
    </source>
</evidence>
<dbReference type="SUPFAM" id="SSF64263">
    <property type="entry name" value="Prokaryotic ribosomal protein L17"/>
    <property type="match status" value="1"/>
</dbReference>
<evidence type="ECO:0000256" key="6">
    <source>
        <dbReference type="RuleBase" id="RU000661"/>
    </source>
</evidence>
<evidence type="ECO:0000256" key="4">
    <source>
        <dbReference type="ARBA" id="ARBA00035494"/>
    </source>
</evidence>
<gene>
    <name evidence="8" type="ORF">A2847_00790</name>
</gene>
<evidence type="ECO:0000313" key="8">
    <source>
        <dbReference type="EMBL" id="OGZ96863.1"/>
    </source>
</evidence>
<dbReference type="PANTHER" id="PTHR14413:SF16">
    <property type="entry name" value="LARGE RIBOSOMAL SUBUNIT PROTEIN BL17M"/>
    <property type="match status" value="1"/>
</dbReference>
<name>A0A1G2KC95_9BACT</name>
<dbReference type="Gene3D" id="3.90.1030.10">
    <property type="entry name" value="Ribosomal protein L17"/>
    <property type="match status" value="1"/>
</dbReference>
<comment type="caution">
    <text evidence="8">The sequence shown here is derived from an EMBL/GenBank/DDBJ whole genome shotgun (WGS) entry which is preliminary data.</text>
</comment>
<dbReference type="PANTHER" id="PTHR14413">
    <property type="entry name" value="RIBOSOMAL PROTEIN L17"/>
    <property type="match status" value="1"/>
</dbReference>
<dbReference type="GO" id="GO:0006412">
    <property type="term" value="P:translation"/>
    <property type="evidence" value="ECO:0007669"/>
    <property type="project" value="InterPro"/>
</dbReference>
<evidence type="ECO:0000256" key="3">
    <source>
        <dbReference type="ARBA" id="ARBA00023274"/>
    </source>
</evidence>
<dbReference type="Proteomes" id="UP000178574">
    <property type="component" value="Unassembled WGS sequence"/>
</dbReference>
<dbReference type="GO" id="GO:0003735">
    <property type="term" value="F:structural constituent of ribosome"/>
    <property type="evidence" value="ECO:0007669"/>
    <property type="project" value="InterPro"/>
</dbReference>
<keyword evidence="2 5" id="KW-0689">Ribosomal protein</keyword>
<keyword evidence="3 5" id="KW-0687">Ribonucleoprotein</keyword>
<dbReference type="AlphaFoldDB" id="A0A1G2KC95"/>
<dbReference type="NCBIfam" id="TIGR00059">
    <property type="entry name" value="L17"/>
    <property type="match status" value="1"/>
</dbReference>
<proteinExistence type="inferred from homology"/>
<feature type="region of interest" description="Disordered" evidence="7">
    <location>
        <begin position="90"/>
        <end position="115"/>
    </location>
</feature>